<evidence type="ECO:0000313" key="3">
    <source>
        <dbReference type="Proteomes" id="UP001066276"/>
    </source>
</evidence>
<dbReference type="EMBL" id="JANPWB010000015">
    <property type="protein sequence ID" value="KAJ1094384.1"/>
    <property type="molecule type" value="Genomic_DNA"/>
</dbReference>
<comment type="caution">
    <text evidence="2">The sequence shown here is derived from an EMBL/GenBank/DDBJ whole genome shotgun (WGS) entry which is preliminary data.</text>
</comment>
<feature type="compositionally biased region" description="Polar residues" evidence="1">
    <location>
        <begin position="40"/>
        <end position="70"/>
    </location>
</feature>
<protein>
    <recommendedName>
        <fullName evidence="4">Plakophilin 4</fullName>
    </recommendedName>
</protein>
<dbReference type="AlphaFoldDB" id="A0AAV7LVI4"/>
<dbReference type="Proteomes" id="UP001066276">
    <property type="component" value="Chromosome 11"/>
</dbReference>
<organism evidence="2 3">
    <name type="scientific">Pleurodeles waltl</name>
    <name type="common">Iberian ribbed newt</name>
    <dbReference type="NCBI Taxonomy" id="8319"/>
    <lineage>
        <taxon>Eukaryota</taxon>
        <taxon>Metazoa</taxon>
        <taxon>Chordata</taxon>
        <taxon>Craniata</taxon>
        <taxon>Vertebrata</taxon>
        <taxon>Euteleostomi</taxon>
        <taxon>Amphibia</taxon>
        <taxon>Batrachia</taxon>
        <taxon>Caudata</taxon>
        <taxon>Salamandroidea</taxon>
        <taxon>Salamandridae</taxon>
        <taxon>Pleurodelinae</taxon>
        <taxon>Pleurodeles</taxon>
    </lineage>
</organism>
<reference evidence="2" key="1">
    <citation type="journal article" date="2022" name="bioRxiv">
        <title>Sequencing and chromosome-scale assembly of the giantPleurodeles waltlgenome.</title>
        <authorList>
            <person name="Brown T."/>
            <person name="Elewa A."/>
            <person name="Iarovenko S."/>
            <person name="Subramanian E."/>
            <person name="Araus A.J."/>
            <person name="Petzold A."/>
            <person name="Susuki M."/>
            <person name="Suzuki K.-i.T."/>
            <person name="Hayashi T."/>
            <person name="Toyoda A."/>
            <person name="Oliveira C."/>
            <person name="Osipova E."/>
            <person name="Leigh N.D."/>
            <person name="Simon A."/>
            <person name="Yun M.H."/>
        </authorList>
    </citation>
    <scope>NUCLEOTIDE SEQUENCE</scope>
    <source>
        <strain evidence="2">20211129_DDA</strain>
        <tissue evidence="2">Liver</tissue>
    </source>
</reference>
<feature type="region of interest" description="Disordered" evidence="1">
    <location>
        <begin position="26"/>
        <end position="103"/>
    </location>
</feature>
<sequence>MEHIQPKMLQAAALTTRVRNTYSLQPKGLQRAALPEYGTPTASRATESSSDYRSTEHPTASRATESSSDYRSTEHLQPEGLQRAALTTGERNTYSLKGYREQL</sequence>
<evidence type="ECO:0000256" key="1">
    <source>
        <dbReference type="SAM" id="MobiDB-lite"/>
    </source>
</evidence>
<accession>A0AAV7LVI4</accession>
<gene>
    <name evidence="2" type="ORF">NDU88_007461</name>
</gene>
<keyword evidence="3" id="KW-1185">Reference proteome</keyword>
<evidence type="ECO:0000313" key="2">
    <source>
        <dbReference type="EMBL" id="KAJ1094384.1"/>
    </source>
</evidence>
<proteinExistence type="predicted"/>
<name>A0AAV7LVI4_PLEWA</name>
<evidence type="ECO:0008006" key="4">
    <source>
        <dbReference type="Google" id="ProtNLM"/>
    </source>
</evidence>